<dbReference type="EC" id="3.1.1.-" evidence="2"/>
<dbReference type="PANTHER" id="PTHR11614">
    <property type="entry name" value="PHOSPHOLIPASE-RELATED"/>
    <property type="match status" value="1"/>
</dbReference>
<dbReference type="PRINTS" id="PR00111">
    <property type="entry name" value="ABHYDROLASE"/>
</dbReference>
<dbReference type="EMBL" id="CP036432">
    <property type="protein sequence ID" value="QDV87078.1"/>
    <property type="molecule type" value="Genomic_DNA"/>
</dbReference>
<organism evidence="2 3">
    <name type="scientific">Stieleria magnilauensis</name>
    <dbReference type="NCBI Taxonomy" id="2527963"/>
    <lineage>
        <taxon>Bacteria</taxon>
        <taxon>Pseudomonadati</taxon>
        <taxon>Planctomycetota</taxon>
        <taxon>Planctomycetia</taxon>
        <taxon>Pirellulales</taxon>
        <taxon>Pirellulaceae</taxon>
        <taxon>Stieleria</taxon>
    </lineage>
</organism>
<accession>A0ABX5XYF8</accession>
<dbReference type="Proteomes" id="UP000318081">
    <property type="component" value="Chromosome"/>
</dbReference>
<dbReference type="RefSeq" id="WP_145218534.1">
    <property type="nucleotide sequence ID" value="NZ_CP036432.1"/>
</dbReference>
<sequence>MHTRDLISSEETWEFGHHDRYVRSWFDPDVQPSSHPREIVLGVVHGLGDHSGRFDALGRWFAGRGIRVFAFDQVGHGKSPGPRMRIPSYDALLDDVEIFLNRLRQRHPDASIGLLGQSMGGNFVLNHQLRQYSKVEWMIAGSPMLRSMKQPGPIYLSLLRLFAKVRPDHVLNTPVDPTQLSRDPAVQRAFLDDPLVQQRISLRLGRDLIDSGRWALDHADQLTTPTLITHGDADQITCHQASVEFAQRSGGRAITKIWAQGRHDLHHDIIREDYLSSLYDWIVAEVASRGR</sequence>
<feature type="domain" description="Serine aminopeptidase S33" evidence="1">
    <location>
        <begin position="35"/>
        <end position="268"/>
    </location>
</feature>
<keyword evidence="2" id="KW-0378">Hydrolase</keyword>
<dbReference type="GO" id="GO:0016787">
    <property type="term" value="F:hydrolase activity"/>
    <property type="evidence" value="ECO:0007669"/>
    <property type="project" value="UniProtKB-KW"/>
</dbReference>
<dbReference type="InterPro" id="IPR051044">
    <property type="entry name" value="MAG_DAG_Lipase"/>
</dbReference>
<dbReference type="InterPro" id="IPR029058">
    <property type="entry name" value="AB_hydrolase_fold"/>
</dbReference>
<evidence type="ECO:0000259" key="1">
    <source>
        <dbReference type="Pfam" id="PF12146"/>
    </source>
</evidence>
<dbReference type="InterPro" id="IPR000073">
    <property type="entry name" value="AB_hydrolase_1"/>
</dbReference>
<keyword evidence="3" id="KW-1185">Reference proteome</keyword>
<reference evidence="2 3" key="1">
    <citation type="submission" date="2019-02" db="EMBL/GenBank/DDBJ databases">
        <title>Deep-cultivation of Planctomycetes and their phenomic and genomic characterization uncovers novel biology.</title>
        <authorList>
            <person name="Wiegand S."/>
            <person name="Jogler M."/>
            <person name="Boedeker C."/>
            <person name="Pinto D."/>
            <person name="Vollmers J."/>
            <person name="Rivas-Marin E."/>
            <person name="Kohn T."/>
            <person name="Peeters S.H."/>
            <person name="Heuer A."/>
            <person name="Rast P."/>
            <person name="Oberbeckmann S."/>
            <person name="Bunk B."/>
            <person name="Jeske O."/>
            <person name="Meyerdierks A."/>
            <person name="Storesund J.E."/>
            <person name="Kallscheuer N."/>
            <person name="Luecker S."/>
            <person name="Lage O.M."/>
            <person name="Pohl T."/>
            <person name="Merkel B.J."/>
            <person name="Hornburger P."/>
            <person name="Mueller R.-W."/>
            <person name="Bruemmer F."/>
            <person name="Labrenz M."/>
            <person name="Spormann A.M."/>
            <person name="Op den Camp H."/>
            <person name="Overmann J."/>
            <person name="Amann R."/>
            <person name="Jetten M.S.M."/>
            <person name="Mascher T."/>
            <person name="Medema M.H."/>
            <person name="Devos D.P."/>
            <person name="Kaster A.-K."/>
            <person name="Ovreas L."/>
            <person name="Rohde M."/>
            <person name="Galperin M.Y."/>
            <person name="Jogler C."/>
        </authorList>
    </citation>
    <scope>NUCLEOTIDE SEQUENCE [LARGE SCALE GENOMIC DNA]</scope>
    <source>
        <strain evidence="2 3">TBK1r</strain>
    </source>
</reference>
<proteinExistence type="predicted"/>
<protein>
    <submittedName>
        <fullName evidence="2">Phospholipase YtpA</fullName>
        <ecNumber evidence="2">3.1.1.-</ecNumber>
    </submittedName>
</protein>
<evidence type="ECO:0000313" key="2">
    <source>
        <dbReference type="EMBL" id="QDV87078.1"/>
    </source>
</evidence>
<evidence type="ECO:0000313" key="3">
    <source>
        <dbReference type="Proteomes" id="UP000318081"/>
    </source>
</evidence>
<dbReference type="SUPFAM" id="SSF53474">
    <property type="entry name" value="alpha/beta-Hydrolases"/>
    <property type="match status" value="1"/>
</dbReference>
<dbReference type="Pfam" id="PF12146">
    <property type="entry name" value="Hydrolase_4"/>
    <property type="match status" value="1"/>
</dbReference>
<dbReference type="InterPro" id="IPR022742">
    <property type="entry name" value="Hydrolase_4"/>
</dbReference>
<gene>
    <name evidence="2" type="primary">ytpA_1</name>
    <name evidence="2" type="ORF">TBK1r_61060</name>
</gene>
<dbReference type="Gene3D" id="3.40.50.1820">
    <property type="entry name" value="alpha/beta hydrolase"/>
    <property type="match status" value="1"/>
</dbReference>
<name>A0ABX5XYF8_9BACT</name>